<accession>A0A8S5QB81</accession>
<dbReference type="InterPro" id="IPR036614">
    <property type="entry name" value="RusA-like_sf"/>
</dbReference>
<dbReference type="Gene3D" id="3.30.1330.70">
    <property type="entry name" value="Holliday junction resolvase RusA"/>
    <property type="match status" value="1"/>
</dbReference>
<dbReference type="GO" id="GO:0000287">
    <property type="term" value="F:magnesium ion binding"/>
    <property type="evidence" value="ECO:0007669"/>
    <property type="project" value="InterPro"/>
</dbReference>
<protein>
    <submittedName>
        <fullName evidence="1">Endodeoxyribonuclease RusA</fullName>
    </submittedName>
</protein>
<name>A0A8S5QB81_9CAUD</name>
<sequence>MARRSGLVFTIPLGDKKFLTSNEVNRAGHWARAKNTREWRDETVKQIREGIPKSRINYFAKIDMIIHKPTARRYDPGNLYPVAKAIVDGIVLSGLLEDDDYKHIDGPHLHHGEPDKDRPGVTVIIRPISKDDSTVDISKLLSLKGKADNALIELEKSKEILDEEILYAQEKSQWAFSEPVTDSINEGMDAAKNALKKIIETVEEIDAENYTQIKGKQ</sequence>
<dbReference type="EMBL" id="BK015628">
    <property type="protein sequence ID" value="DAE16614.1"/>
    <property type="molecule type" value="Genomic_DNA"/>
</dbReference>
<dbReference type="GO" id="GO:0006310">
    <property type="term" value="P:DNA recombination"/>
    <property type="evidence" value="ECO:0007669"/>
    <property type="project" value="InterPro"/>
</dbReference>
<dbReference type="SUPFAM" id="SSF103084">
    <property type="entry name" value="Holliday junction resolvase RusA"/>
    <property type="match status" value="1"/>
</dbReference>
<proteinExistence type="predicted"/>
<organism evidence="1">
    <name type="scientific">Myoviridae sp. ctw4b6</name>
    <dbReference type="NCBI Taxonomy" id="2825206"/>
    <lineage>
        <taxon>Viruses</taxon>
        <taxon>Duplodnaviria</taxon>
        <taxon>Heunggongvirae</taxon>
        <taxon>Uroviricota</taxon>
        <taxon>Caudoviricetes</taxon>
    </lineage>
</organism>
<evidence type="ECO:0000313" key="1">
    <source>
        <dbReference type="EMBL" id="DAE16614.1"/>
    </source>
</evidence>
<reference evidence="1" key="1">
    <citation type="journal article" date="2021" name="Proc. Natl. Acad. Sci. U.S.A.">
        <title>A Catalog of Tens of Thousands of Viruses from Human Metagenomes Reveals Hidden Associations with Chronic Diseases.</title>
        <authorList>
            <person name="Tisza M.J."/>
            <person name="Buck C.B."/>
        </authorList>
    </citation>
    <scope>NUCLEOTIDE SEQUENCE</scope>
    <source>
        <strain evidence="1">Ctw4b6</strain>
    </source>
</reference>
<dbReference type="GO" id="GO:0006281">
    <property type="term" value="P:DNA repair"/>
    <property type="evidence" value="ECO:0007669"/>
    <property type="project" value="InterPro"/>
</dbReference>